<evidence type="ECO:0000313" key="1">
    <source>
        <dbReference type="EMBL" id="JAD43562.1"/>
    </source>
</evidence>
<dbReference type="AlphaFoldDB" id="A0A0A9A945"/>
<accession>A0A0A9A945</accession>
<name>A0A0A9A945_ARUDO</name>
<dbReference type="EMBL" id="GBRH01254333">
    <property type="protein sequence ID" value="JAD43562.1"/>
    <property type="molecule type" value="Transcribed_RNA"/>
</dbReference>
<reference evidence="1" key="2">
    <citation type="journal article" date="2015" name="Data Brief">
        <title>Shoot transcriptome of the giant reed, Arundo donax.</title>
        <authorList>
            <person name="Barrero R.A."/>
            <person name="Guerrero F.D."/>
            <person name="Moolhuijzen P."/>
            <person name="Goolsby J.A."/>
            <person name="Tidwell J."/>
            <person name="Bellgard S.E."/>
            <person name="Bellgard M.I."/>
        </authorList>
    </citation>
    <scope>NUCLEOTIDE SEQUENCE</scope>
    <source>
        <tissue evidence="1">Shoot tissue taken approximately 20 cm above the soil surface</tissue>
    </source>
</reference>
<reference evidence="1" key="1">
    <citation type="submission" date="2014-09" db="EMBL/GenBank/DDBJ databases">
        <authorList>
            <person name="Magalhaes I.L.F."/>
            <person name="Oliveira U."/>
            <person name="Santos F.R."/>
            <person name="Vidigal T.H.D.A."/>
            <person name="Brescovit A.D."/>
            <person name="Santos A.J."/>
        </authorList>
    </citation>
    <scope>NUCLEOTIDE SEQUENCE</scope>
    <source>
        <tissue evidence="1">Shoot tissue taken approximately 20 cm above the soil surface</tissue>
    </source>
</reference>
<protein>
    <submittedName>
        <fullName evidence="1">Uncharacterized protein</fullName>
    </submittedName>
</protein>
<sequence length="17" mass="2021">MNHLPPLARNNHNQYTT</sequence>
<organism evidence="1">
    <name type="scientific">Arundo donax</name>
    <name type="common">Giant reed</name>
    <name type="synonym">Donax arundinaceus</name>
    <dbReference type="NCBI Taxonomy" id="35708"/>
    <lineage>
        <taxon>Eukaryota</taxon>
        <taxon>Viridiplantae</taxon>
        <taxon>Streptophyta</taxon>
        <taxon>Embryophyta</taxon>
        <taxon>Tracheophyta</taxon>
        <taxon>Spermatophyta</taxon>
        <taxon>Magnoliopsida</taxon>
        <taxon>Liliopsida</taxon>
        <taxon>Poales</taxon>
        <taxon>Poaceae</taxon>
        <taxon>PACMAD clade</taxon>
        <taxon>Arundinoideae</taxon>
        <taxon>Arundineae</taxon>
        <taxon>Arundo</taxon>
    </lineage>
</organism>
<proteinExistence type="predicted"/>